<dbReference type="Proteomes" id="UP001469365">
    <property type="component" value="Unassembled WGS sequence"/>
</dbReference>
<accession>A0ABU9DBZ5</accession>
<gene>
    <name evidence="2" type="ORF">WMW72_00395</name>
</gene>
<evidence type="ECO:0000313" key="2">
    <source>
        <dbReference type="EMBL" id="MEK8126365.1"/>
    </source>
</evidence>
<dbReference type="RefSeq" id="WP_341413425.1">
    <property type="nucleotide sequence ID" value="NZ_JBBPCC010000001.1"/>
</dbReference>
<keyword evidence="1" id="KW-0732">Signal</keyword>
<sequence length="267" mass="28897">MGKPFIAWTVAVALAASTPSAAAAATVMTDTVKTALEKTIAGADRTQADKLSSLYNELLSAQSQEEEWSAKIKALSTQNKESLASITKQIKQIDDAKLDKLEADAVRTRERYAPLLAHYTLLNKQLEAARSLGSKEMSRMLSLQINTLKIPVQLARLNIKSQDAAWKAGKEQAAKTAKKVRAQLGDLDPIQAQIKAKQGAVKTIESGAAPVWSSFKQAVKQKDAKTAQSTLASIVSLSRQVNEEKKHIHSLEAKITKVLTAAKTQLP</sequence>
<keyword evidence="3" id="KW-1185">Reference proteome</keyword>
<organism evidence="2 3">
    <name type="scientific">Paenibacillus filicis</name>
    <dbReference type="NCBI Taxonomy" id="669464"/>
    <lineage>
        <taxon>Bacteria</taxon>
        <taxon>Bacillati</taxon>
        <taxon>Bacillota</taxon>
        <taxon>Bacilli</taxon>
        <taxon>Bacillales</taxon>
        <taxon>Paenibacillaceae</taxon>
        <taxon>Paenibacillus</taxon>
    </lineage>
</organism>
<dbReference type="EMBL" id="JBBPCC010000001">
    <property type="protein sequence ID" value="MEK8126365.1"/>
    <property type="molecule type" value="Genomic_DNA"/>
</dbReference>
<feature type="signal peptide" evidence="1">
    <location>
        <begin position="1"/>
        <end position="24"/>
    </location>
</feature>
<reference evidence="2 3" key="1">
    <citation type="submission" date="2024-04" db="EMBL/GenBank/DDBJ databases">
        <title>draft genome sequnece of Paenibacillus filicis.</title>
        <authorList>
            <person name="Kim D.-U."/>
        </authorList>
    </citation>
    <scope>NUCLEOTIDE SEQUENCE [LARGE SCALE GENOMIC DNA]</scope>
    <source>
        <strain evidence="2 3">KACC14197</strain>
    </source>
</reference>
<proteinExistence type="predicted"/>
<protein>
    <submittedName>
        <fullName evidence="2">Uncharacterized protein</fullName>
    </submittedName>
</protein>
<comment type="caution">
    <text evidence="2">The sequence shown here is derived from an EMBL/GenBank/DDBJ whole genome shotgun (WGS) entry which is preliminary data.</text>
</comment>
<name>A0ABU9DBZ5_9BACL</name>
<evidence type="ECO:0000256" key="1">
    <source>
        <dbReference type="SAM" id="SignalP"/>
    </source>
</evidence>
<evidence type="ECO:0000313" key="3">
    <source>
        <dbReference type="Proteomes" id="UP001469365"/>
    </source>
</evidence>
<feature type="chain" id="PRO_5046985410" evidence="1">
    <location>
        <begin position="25"/>
        <end position="267"/>
    </location>
</feature>